<evidence type="ECO:0000256" key="1">
    <source>
        <dbReference type="SAM" id="MobiDB-lite"/>
    </source>
</evidence>
<dbReference type="Proteomes" id="UP000816034">
    <property type="component" value="Unassembled WGS sequence"/>
</dbReference>
<feature type="compositionally biased region" description="Polar residues" evidence="1">
    <location>
        <begin position="68"/>
        <end position="86"/>
    </location>
</feature>
<dbReference type="RefSeq" id="XP_044551232.1">
    <property type="nucleotide sequence ID" value="XM_044690894.1"/>
</dbReference>
<accession>A0AA88GUN7</accession>
<protein>
    <submittedName>
        <fullName evidence="2">Uncharacterized protein</fullName>
    </submittedName>
</protein>
<comment type="caution">
    <text evidence="2">The sequence shown here is derived from an EMBL/GenBank/DDBJ whole genome shotgun (WGS) entry which is preliminary data.</text>
</comment>
<feature type="compositionally biased region" description="Acidic residues" evidence="1">
    <location>
        <begin position="87"/>
        <end position="111"/>
    </location>
</feature>
<keyword evidence="3" id="KW-1185">Reference proteome</keyword>
<feature type="region of interest" description="Disordered" evidence="1">
    <location>
        <begin position="68"/>
        <end position="112"/>
    </location>
</feature>
<gene>
    <name evidence="2" type="ORF">C9374_001572</name>
</gene>
<evidence type="ECO:0000313" key="3">
    <source>
        <dbReference type="Proteomes" id="UP000816034"/>
    </source>
</evidence>
<proteinExistence type="predicted"/>
<reference evidence="2 3" key="1">
    <citation type="journal article" date="2018" name="BMC Genomics">
        <title>The genome of Naegleria lovaniensis, the basis for a comparative approach to unravel pathogenicity factors of the human pathogenic amoeba N. fowleri.</title>
        <authorList>
            <person name="Liechti N."/>
            <person name="Schurch N."/>
            <person name="Bruggmann R."/>
            <person name="Wittwer M."/>
        </authorList>
    </citation>
    <scope>NUCLEOTIDE SEQUENCE [LARGE SCALE GENOMIC DNA]</scope>
    <source>
        <strain evidence="2 3">ATCC 30569</strain>
    </source>
</reference>
<dbReference type="AlphaFoldDB" id="A0AA88GUN7"/>
<evidence type="ECO:0000313" key="2">
    <source>
        <dbReference type="EMBL" id="KAG2387240.1"/>
    </source>
</evidence>
<dbReference type="GeneID" id="68094028"/>
<name>A0AA88GUN7_NAELO</name>
<dbReference type="EMBL" id="PYSW02000013">
    <property type="protein sequence ID" value="KAG2387240.1"/>
    <property type="molecule type" value="Genomic_DNA"/>
</dbReference>
<sequence>MSNSVGNQDSTACSQQDDEVVEIGEGGLARLIMHHVAPSSLDHFNFNDDRFPNDSSLHHYRHLYPDIGNNQCSDGGDENSQSSTVSDNEEVGDEEDASDEEEDEEYEEELKEDNIDLREWKIVYPSVPKKPQPIPESSTYIHGNNMDSSKIPTTSPNNVNTNAFNKEQNHDHEQPIIVHDHQPMTNEDDHHNIFIGMTKHEKLSELLDSDESPILEFTYILQTRSDDPTPYVPDHLYTSLVYQFYQSVLFHENIRKKYEKVIADVKLAFHDTGEEVVKIIPIPEVNQKPIPANLIPEKQGGSSKEVISGDTKGLELIKPISQREDTDSVMENRTKFNVDVVSFHYKHRPFCLQLRYYFPEDYPPMRNDDHSNDRPFCIIHSAPFTTSARRKNSQRMIESKKRKKLQRLIDRKREKLQTLSQQQMEMASSPQTATLDDFANKLKELVYFSAVLSNEDKRIAIQTALRSLVQNDRDI</sequence>
<organism evidence="2 3">
    <name type="scientific">Naegleria lovaniensis</name>
    <name type="common">Amoeba</name>
    <dbReference type="NCBI Taxonomy" id="51637"/>
    <lineage>
        <taxon>Eukaryota</taxon>
        <taxon>Discoba</taxon>
        <taxon>Heterolobosea</taxon>
        <taxon>Tetramitia</taxon>
        <taxon>Eutetramitia</taxon>
        <taxon>Vahlkampfiidae</taxon>
        <taxon>Naegleria</taxon>
    </lineage>
</organism>